<dbReference type="EMBL" id="BMVF01000025">
    <property type="protein sequence ID" value="GHD96087.1"/>
    <property type="molecule type" value="Genomic_DNA"/>
</dbReference>
<accession>A0A919D0B3</accession>
<evidence type="ECO:0000313" key="1">
    <source>
        <dbReference type="EMBL" id="GHD96087.1"/>
    </source>
</evidence>
<dbReference type="AlphaFoldDB" id="A0A919D0B3"/>
<protein>
    <submittedName>
        <fullName evidence="1">Uncharacterized protein</fullName>
    </submittedName>
</protein>
<comment type="caution">
    <text evidence="1">The sequence shown here is derived from an EMBL/GenBank/DDBJ whole genome shotgun (WGS) entry which is preliminary data.</text>
</comment>
<name>A0A919D0B3_9ACTN</name>
<evidence type="ECO:0000313" key="2">
    <source>
        <dbReference type="Proteomes" id="UP000608955"/>
    </source>
</evidence>
<reference evidence="1" key="2">
    <citation type="submission" date="2020-09" db="EMBL/GenBank/DDBJ databases">
        <authorList>
            <person name="Sun Q."/>
            <person name="Ohkuma M."/>
        </authorList>
    </citation>
    <scope>NUCLEOTIDE SEQUENCE</scope>
    <source>
        <strain evidence="1">JCM 4654</strain>
    </source>
</reference>
<sequence>METEPDHRYTRFPEFLFPRARIEQHQQMGADAPPAQSPGEQDELFLRTPETQLADQQAYARGNVILPGTRSARFPVRWRIVSQRHVRHNPFYEDPGCRDISYASR</sequence>
<dbReference type="Proteomes" id="UP000608955">
    <property type="component" value="Unassembled WGS sequence"/>
</dbReference>
<organism evidence="1 2">
    <name type="scientific">Streptomyces naganishii JCM 4654</name>
    <dbReference type="NCBI Taxonomy" id="1306179"/>
    <lineage>
        <taxon>Bacteria</taxon>
        <taxon>Bacillati</taxon>
        <taxon>Actinomycetota</taxon>
        <taxon>Actinomycetes</taxon>
        <taxon>Kitasatosporales</taxon>
        <taxon>Streptomycetaceae</taxon>
        <taxon>Streptomyces</taxon>
    </lineage>
</organism>
<keyword evidence="2" id="KW-1185">Reference proteome</keyword>
<gene>
    <name evidence="1" type="ORF">GCM10010508_63450</name>
</gene>
<proteinExistence type="predicted"/>
<reference evidence="1" key="1">
    <citation type="journal article" date="2014" name="Int. J. Syst. Evol. Microbiol.">
        <title>Complete genome sequence of Corynebacterium casei LMG S-19264T (=DSM 44701T), isolated from a smear-ripened cheese.</title>
        <authorList>
            <consortium name="US DOE Joint Genome Institute (JGI-PGF)"/>
            <person name="Walter F."/>
            <person name="Albersmeier A."/>
            <person name="Kalinowski J."/>
            <person name="Ruckert C."/>
        </authorList>
    </citation>
    <scope>NUCLEOTIDE SEQUENCE</scope>
    <source>
        <strain evidence="1">JCM 4654</strain>
    </source>
</reference>